<gene>
    <name evidence="8" type="primary">rpsT</name>
    <name evidence="9" type="ORF">BXY53_2312</name>
</gene>
<dbReference type="OrthoDB" id="9807974at2"/>
<dbReference type="HAMAP" id="MF_00500">
    <property type="entry name" value="Ribosomal_bS20"/>
    <property type="match status" value="1"/>
</dbReference>
<keyword evidence="10" id="KW-1185">Reference proteome</keyword>
<comment type="caution">
    <text evidence="9">The sequence shown here is derived from an EMBL/GenBank/DDBJ whole genome shotgun (WGS) entry which is preliminary data.</text>
</comment>
<reference evidence="9 10" key="1">
    <citation type="submission" date="2018-08" db="EMBL/GenBank/DDBJ databases">
        <title>Genomic Encyclopedia of Archaeal and Bacterial Type Strains, Phase II (KMG-II): from individual species to whole genera.</title>
        <authorList>
            <person name="Goeker M."/>
        </authorList>
    </citation>
    <scope>NUCLEOTIDE SEQUENCE [LARGE SCALE GENOMIC DNA]</scope>
    <source>
        <strain evidence="9 10">DSM 5002</strain>
    </source>
</reference>
<dbReference type="RefSeq" id="WP_119062103.1">
    <property type="nucleotide sequence ID" value="NZ_QXDF01000002.1"/>
</dbReference>
<comment type="similarity">
    <text evidence="2 8">Belongs to the bacterial ribosomal protein bS20 family.</text>
</comment>
<dbReference type="EMBL" id="QXDF01000002">
    <property type="protein sequence ID" value="RIA47745.1"/>
    <property type="molecule type" value="Genomic_DNA"/>
</dbReference>
<dbReference type="SUPFAM" id="SSF46992">
    <property type="entry name" value="Ribosomal protein S20"/>
    <property type="match status" value="1"/>
</dbReference>
<dbReference type="Pfam" id="PF01649">
    <property type="entry name" value="Ribosomal_S20p"/>
    <property type="match status" value="1"/>
</dbReference>
<evidence type="ECO:0000313" key="10">
    <source>
        <dbReference type="Proteomes" id="UP000266273"/>
    </source>
</evidence>
<dbReference type="Gene3D" id="1.20.58.110">
    <property type="entry name" value="Ribosomal protein S20"/>
    <property type="match status" value="1"/>
</dbReference>
<dbReference type="NCBIfam" id="TIGR00029">
    <property type="entry name" value="S20"/>
    <property type="match status" value="1"/>
</dbReference>
<dbReference type="PANTHER" id="PTHR33398">
    <property type="entry name" value="30S RIBOSOMAL PROTEIN S20"/>
    <property type="match status" value="1"/>
</dbReference>
<dbReference type="GO" id="GO:0003735">
    <property type="term" value="F:structural constituent of ribosome"/>
    <property type="evidence" value="ECO:0007669"/>
    <property type="project" value="InterPro"/>
</dbReference>
<dbReference type="Proteomes" id="UP000266273">
    <property type="component" value="Unassembled WGS sequence"/>
</dbReference>
<name>A0A397PKD0_9HYPH</name>
<evidence type="ECO:0000256" key="7">
    <source>
        <dbReference type="ARBA" id="ARBA00035136"/>
    </source>
</evidence>
<comment type="function">
    <text evidence="1 8">Binds directly to 16S ribosomal RNA.</text>
</comment>
<keyword evidence="3 8" id="KW-0699">rRNA-binding</keyword>
<proteinExistence type="inferred from homology"/>
<evidence type="ECO:0000256" key="8">
    <source>
        <dbReference type="HAMAP-Rule" id="MF_00500"/>
    </source>
</evidence>
<keyword evidence="4 8" id="KW-0694">RNA-binding</keyword>
<accession>A0A397PKD0</accession>
<dbReference type="InterPro" id="IPR036510">
    <property type="entry name" value="Ribosomal_bS20_sf"/>
</dbReference>
<evidence type="ECO:0000256" key="2">
    <source>
        <dbReference type="ARBA" id="ARBA00007634"/>
    </source>
</evidence>
<dbReference type="PANTHER" id="PTHR33398:SF1">
    <property type="entry name" value="SMALL RIBOSOMAL SUBUNIT PROTEIN BS20C"/>
    <property type="match status" value="1"/>
</dbReference>
<protein>
    <recommendedName>
        <fullName evidence="7 8">Small ribosomal subunit protein bS20</fullName>
    </recommendedName>
</protein>
<evidence type="ECO:0000256" key="4">
    <source>
        <dbReference type="ARBA" id="ARBA00022884"/>
    </source>
</evidence>
<dbReference type="AlphaFoldDB" id="A0A397PKD0"/>
<dbReference type="GO" id="GO:0015935">
    <property type="term" value="C:small ribosomal subunit"/>
    <property type="evidence" value="ECO:0007669"/>
    <property type="project" value="TreeGrafter"/>
</dbReference>
<keyword evidence="5 8" id="KW-0689">Ribosomal protein</keyword>
<evidence type="ECO:0000256" key="1">
    <source>
        <dbReference type="ARBA" id="ARBA00003134"/>
    </source>
</evidence>
<dbReference type="FunFam" id="1.20.58.110:FF:000001">
    <property type="entry name" value="30S ribosomal protein S20"/>
    <property type="match status" value="1"/>
</dbReference>
<organism evidence="9 10">
    <name type="scientific">Dichotomicrobium thermohalophilum</name>
    <dbReference type="NCBI Taxonomy" id="933063"/>
    <lineage>
        <taxon>Bacteria</taxon>
        <taxon>Pseudomonadati</taxon>
        <taxon>Pseudomonadota</taxon>
        <taxon>Alphaproteobacteria</taxon>
        <taxon>Hyphomicrobiales</taxon>
        <taxon>Hyphomicrobiaceae</taxon>
        <taxon>Dichotomicrobium</taxon>
    </lineage>
</organism>
<sequence length="89" mass="10087">MPNTKTAKRAVRKIERRTEINKARKSRVRTFIRHVNDAVASGDAEAAREALRKAQPEIMRGAQKGVMHKNTAARTISRLSHRVRKLSEA</sequence>
<dbReference type="GO" id="GO:0006412">
    <property type="term" value="P:translation"/>
    <property type="evidence" value="ECO:0007669"/>
    <property type="project" value="UniProtKB-UniRule"/>
</dbReference>
<evidence type="ECO:0000256" key="3">
    <source>
        <dbReference type="ARBA" id="ARBA00022730"/>
    </source>
</evidence>
<keyword evidence="6 8" id="KW-0687">Ribonucleoprotein</keyword>
<dbReference type="InterPro" id="IPR002583">
    <property type="entry name" value="Ribosomal_bS20"/>
</dbReference>
<dbReference type="GO" id="GO:0070181">
    <property type="term" value="F:small ribosomal subunit rRNA binding"/>
    <property type="evidence" value="ECO:0007669"/>
    <property type="project" value="TreeGrafter"/>
</dbReference>
<evidence type="ECO:0000313" key="9">
    <source>
        <dbReference type="EMBL" id="RIA47745.1"/>
    </source>
</evidence>
<evidence type="ECO:0000256" key="6">
    <source>
        <dbReference type="ARBA" id="ARBA00023274"/>
    </source>
</evidence>
<evidence type="ECO:0000256" key="5">
    <source>
        <dbReference type="ARBA" id="ARBA00022980"/>
    </source>
</evidence>